<accession>A0A2P2JGT9</accession>
<organism evidence="1">
    <name type="scientific">Rhizophora mucronata</name>
    <name type="common">Asiatic mangrove</name>
    <dbReference type="NCBI Taxonomy" id="61149"/>
    <lineage>
        <taxon>Eukaryota</taxon>
        <taxon>Viridiplantae</taxon>
        <taxon>Streptophyta</taxon>
        <taxon>Embryophyta</taxon>
        <taxon>Tracheophyta</taxon>
        <taxon>Spermatophyta</taxon>
        <taxon>Magnoliopsida</taxon>
        <taxon>eudicotyledons</taxon>
        <taxon>Gunneridae</taxon>
        <taxon>Pentapetalae</taxon>
        <taxon>rosids</taxon>
        <taxon>fabids</taxon>
        <taxon>Malpighiales</taxon>
        <taxon>Rhizophoraceae</taxon>
        <taxon>Rhizophora</taxon>
    </lineage>
</organism>
<dbReference type="EMBL" id="GGEC01012211">
    <property type="protein sequence ID" value="MBW92694.1"/>
    <property type="molecule type" value="Transcribed_RNA"/>
</dbReference>
<sequence>MLVVIKDAVFVDQFLLKSSRRGLNLED</sequence>
<proteinExistence type="predicted"/>
<dbReference type="AlphaFoldDB" id="A0A2P2JGT9"/>
<reference evidence="1" key="1">
    <citation type="submission" date="2018-02" db="EMBL/GenBank/DDBJ databases">
        <title>Rhizophora mucronata_Transcriptome.</title>
        <authorList>
            <person name="Meera S.P."/>
            <person name="Sreeshan A."/>
            <person name="Augustine A."/>
        </authorList>
    </citation>
    <scope>NUCLEOTIDE SEQUENCE</scope>
    <source>
        <tissue evidence="1">Leaf</tissue>
    </source>
</reference>
<name>A0A2P2JGT9_RHIMU</name>
<evidence type="ECO:0000313" key="1">
    <source>
        <dbReference type="EMBL" id="MBW92694.1"/>
    </source>
</evidence>
<protein>
    <submittedName>
        <fullName evidence="1">Uncharacterized protein MANES_17G111900</fullName>
    </submittedName>
</protein>